<comment type="pathway">
    <text evidence="10">Lipid metabolism; phospholipid metabolism.</text>
</comment>
<proteinExistence type="inferred from homology"/>
<evidence type="ECO:0000256" key="3">
    <source>
        <dbReference type="ARBA" id="ARBA00022516"/>
    </source>
</evidence>
<dbReference type="GO" id="GO:0005737">
    <property type="term" value="C:cytoplasm"/>
    <property type="evidence" value="ECO:0007669"/>
    <property type="project" value="UniProtKB-SubCell"/>
</dbReference>
<comment type="catalytic activity">
    <reaction evidence="1 10">
        <text>a fatty acyl-[ACP] + phosphate = an acyl phosphate + holo-[ACP]</text>
        <dbReference type="Rhea" id="RHEA:42292"/>
        <dbReference type="Rhea" id="RHEA-COMP:9685"/>
        <dbReference type="Rhea" id="RHEA-COMP:14125"/>
        <dbReference type="ChEBI" id="CHEBI:43474"/>
        <dbReference type="ChEBI" id="CHEBI:59918"/>
        <dbReference type="ChEBI" id="CHEBI:64479"/>
        <dbReference type="ChEBI" id="CHEBI:138651"/>
        <dbReference type="EC" id="2.3.1.274"/>
    </reaction>
</comment>
<dbReference type="NCBIfam" id="TIGR00182">
    <property type="entry name" value="plsX"/>
    <property type="match status" value="1"/>
</dbReference>
<sequence length="339" mass="36952">MMTVALDVMSGDDSPRSRIRAAVRALDRFNSLHLQLVGDQPLIEDYLSDMECTDRSRISLIHANKTVTMHDKPSLALRGKKDSSMWKVLELVAKNEAQACVSAGNTGALMAMGRYVLKTFAGIDRPAIAASVPTSTGSALLMDMGANVDCTSMHLYQFAIMGAQLASSVYGVESPRVGLLNIGTEEMKGNEQVRLAHHLLQEKLGAQQGLEYIGFIEGHDIFSGSADVIVCDGFVGNVALKTGEGVASLIRDGLKSIFQRSLLNRFLYFLISPLLREFNRKIDPVLHNGASLLGLQGIVIKSHGGADEKGFYRAICQAVKEAEYEVPVRIAREVEERLL</sequence>
<organism evidence="11 12">
    <name type="scientific">Endozoicomonas numazuensis</name>
    <dbReference type="NCBI Taxonomy" id="1137799"/>
    <lineage>
        <taxon>Bacteria</taxon>
        <taxon>Pseudomonadati</taxon>
        <taxon>Pseudomonadota</taxon>
        <taxon>Gammaproteobacteria</taxon>
        <taxon>Oceanospirillales</taxon>
        <taxon>Endozoicomonadaceae</taxon>
        <taxon>Endozoicomonas</taxon>
    </lineage>
</organism>
<evidence type="ECO:0000256" key="8">
    <source>
        <dbReference type="ARBA" id="ARBA00024069"/>
    </source>
</evidence>
<dbReference type="GO" id="GO:0043811">
    <property type="term" value="F:phosphate:acyl-[acyl carrier protein] acyltransferase activity"/>
    <property type="evidence" value="ECO:0007669"/>
    <property type="project" value="UniProtKB-UniRule"/>
</dbReference>
<evidence type="ECO:0000256" key="1">
    <source>
        <dbReference type="ARBA" id="ARBA00001232"/>
    </source>
</evidence>
<keyword evidence="6 10" id="KW-0594">Phospholipid biosynthesis</keyword>
<keyword evidence="4 10" id="KW-0808">Transferase</keyword>
<dbReference type="AlphaFoldDB" id="A0A081N414"/>
<dbReference type="GO" id="GO:0006633">
    <property type="term" value="P:fatty acid biosynthetic process"/>
    <property type="evidence" value="ECO:0007669"/>
    <property type="project" value="UniProtKB-UniRule"/>
</dbReference>
<dbReference type="Proteomes" id="UP000028073">
    <property type="component" value="Unassembled WGS sequence"/>
</dbReference>
<accession>A0A081N414</accession>
<reference evidence="11 12" key="1">
    <citation type="submission" date="2014-06" db="EMBL/GenBank/DDBJ databases">
        <title>Whole Genome Sequences of Three Symbiotic Endozoicomonas Bacteria.</title>
        <authorList>
            <person name="Neave M.J."/>
            <person name="Apprill A."/>
            <person name="Voolstra C.R."/>
        </authorList>
    </citation>
    <scope>NUCLEOTIDE SEQUENCE [LARGE SCALE GENOMIC DNA]</scope>
    <source>
        <strain evidence="11 12">DSM 25634</strain>
    </source>
</reference>
<keyword evidence="7 10" id="KW-1208">Phospholipid metabolism</keyword>
<gene>
    <name evidence="10" type="primary">plsX</name>
    <name evidence="11" type="ORF">GZ78_26990</name>
</gene>
<keyword evidence="2 10" id="KW-0963">Cytoplasm</keyword>
<dbReference type="EC" id="2.3.1.274" evidence="8 10"/>
<protein>
    <recommendedName>
        <fullName evidence="8 10">Phosphate acyltransferase</fullName>
        <ecNumber evidence="8 10">2.3.1.274</ecNumber>
    </recommendedName>
    <alternativeName>
        <fullName evidence="10">Acyl-ACP phosphotransacylase</fullName>
    </alternativeName>
    <alternativeName>
        <fullName evidence="10">Acyl-[acyl-carrier-protein]--phosphate acyltransferase</fullName>
    </alternativeName>
    <alternativeName>
        <fullName evidence="10">Phosphate-acyl-ACP acyltransferase</fullName>
    </alternativeName>
</protein>
<comment type="subunit">
    <text evidence="9 10">Homodimer. Probably interacts with PlsY.</text>
</comment>
<evidence type="ECO:0000256" key="5">
    <source>
        <dbReference type="ARBA" id="ARBA00023098"/>
    </source>
</evidence>
<keyword evidence="11" id="KW-0012">Acyltransferase</keyword>
<keyword evidence="5 10" id="KW-0443">Lipid metabolism</keyword>
<dbReference type="HAMAP" id="MF_00019">
    <property type="entry name" value="PlsX"/>
    <property type="match status" value="1"/>
</dbReference>
<dbReference type="GO" id="GO:0008654">
    <property type="term" value="P:phospholipid biosynthetic process"/>
    <property type="evidence" value="ECO:0007669"/>
    <property type="project" value="UniProtKB-KW"/>
</dbReference>
<dbReference type="PANTHER" id="PTHR30100">
    <property type="entry name" value="FATTY ACID/PHOSPHOLIPID SYNTHESIS PROTEIN PLSX"/>
    <property type="match status" value="1"/>
</dbReference>
<evidence type="ECO:0000313" key="11">
    <source>
        <dbReference type="EMBL" id="KEQ13187.1"/>
    </source>
</evidence>
<evidence type="ECO:0000313" key="12">
    <source>
        <dbReference type="Proteomes" id="UP000028073"/>
    </source>
</evidence>
<keyword evidence="12" id="KW-1185">Reference proteome</keyword>
<evidence type="ECO:0000256" key="7">
    <source>
        <dbReference type="ARBA" id="ARBA00023264"/>
    </source>
</evidence>
<evidence type="ECO:0000256" key="4">
    <source>
        <dbReference type="ARBA" id="ARBA00022679"/>
    </source>
</evidence>
<name>A0A081N414_9GAMM</name>
<dbReference type="PANTHER" id="PTHR30100:SF1">
    <property type="entry name" value="PHOSPHATE ACYLTRANSFERASE"/>
    <property type="match status" value="1"/>
</dbReference>
<comment type="similarity">
    <text evidence="10">Belongs to the PlsX family.</text>
</comment>
<dbReference type="InterPro" id="IPR003664">
    <property type="entry name" value="FA_synthesis"/>
</dbReference>
<dbReference type="SUPFAM" id="SSF53659">
    <property type="entry name" value="Isocitrate/Isopropylmalate dehydrogenase-like"/>
    <property type="match status" value="1"/>
</dbReference>
<dbReference type="STRING" id="1137799.GZ78_26990"/>
<dbReference type="EMBL" id="JOKH01000009">
    <property type="protein sequence ID" value="KEQ13187.1"/>
    <property type="molecule type" value="Genomic_DNA"/>
</dbReference>
<comment type="function">
    <text evidence="10">Catalyzes the reversible formation of acyl-phosphate (acyl-PO(4)) from acyl-[acyl-carrier-protein] (acyl-ACP). This enzyme utilizes acyl-ACP as fatty acyl donor, but not acyl-CoA.</text>
</comment>
<dbReference type="Gene3D" id="3.40.718.10">
    <property type="entry name" value="Isopropylmalate Dehydrogenase"/>
    <property type="match status" value="1"/>
</dbReference>
<evidence type="ECO:0000256" key="2">
    <source>
        <dbReference type="ARBA" id="ARBA00022490"/>
    </source>
</evidence>
<evidence type="ECO:0000256" key="9">
    <source>
        <dbReference type="ARBA" id="ARBA00046608"/>
    </source>
</evidence>
<dbReference type="InterPro" id="IPR012281">
    <property type="entry name" value="Phospholipid_synth_PlsX-like"/>
</dbReference>
<comment type="subcellular location">
    <subcellularLocation>
        <location evidence="10">Cytoplasm</location>
    </subcellularLocation>
    <text evidence="10">Associated with the membrane possibly through PlsY.</text>
</comment>
<dbReference type="Pfam" id="PF02504">
    <property type="entry name" value="FA_synthesis"/>
    <property type="match status" value="1"/>
</dbReference>
<comment type="caution">
    <text evidence="11">The sequence shown here is derived from an EMBL/GenBank/DDBJ whole genome shotgun (WGS) entry which is preliminary data.</text>
</comment>
<keyword evidence="3 10" id="KW-0444">Lipid biosynthesis</keyword>
<dbReference type="UniPathway" id="UPA00085"/>
<dbReference type="eggNOG" id="COG0416">
    <property type="taxonomic scope" value="Bacteria"/>
</dbReference>
<evidence type="ECO:0000256" key="10">
    <source>
        <dbReference type="HAMAP-Rule" id="MF_00019"/>
    </source>
</evidence>
<dbReference type="PIRSF" id="PIRSF002465">
    <property type="entry name" value="Phsphlp_syn_PlsX"/>
    <property type="match status" value="1"/>
</dbReference>
<evidence type="ECO:0000256" key="6">
    <source>
        <dbReference type="ARBA" id="ARBA00023209"/>
    </source>
</evidence>